<evidence type="ECO:0000256" key="5">
    <source>
        <dbReference type="ARBA" id="ARBA00022527"/>
    </source>
</evidence>
<dbReference type="SMART" id="SM00220">
    <property type="entry name" value="S_TKc"/>
    <property type="match status" value="1"/>
</dbReference>
<dbReference type="GO" id="GO:0004674">
    <property type="term" value="F:protein serine/threonine kinase activity"/>
    <property type="evidence" value="ECO:0007669"/>
    <property type="project" value="UniProtKB-KW"/>
</dbReference>
<evidence type="ECO:0000256" key="16">
    <source>
        <dbReference type="ARBA" id="ARBA00023136"/>
    </source>
</evidence>
<keyword evidence="12 21" id="KW-0547">Nucleotide-binding</keyword>
<keyword evidence="9 22" id="KW-0812">Transmembrane</keyword>
<evidence type="ECO:0000256" key="23">
    <source>
        <dbReference type="SAM" id="SignalP"/>
    </source>
</evidence>
<dbReference type="PROSITE" id="PS50011">
    <property type="entry name" value="PROTEIN_KINASE_DOM"/>
    <property type="match status" value="1"/>
</dbReference>
<dbReference type="Proteomes" id="UP000036987">
    <property type="component" value="Unassembled WGS sequence"/>
</dbReference>
<evidence type="ECO:0000256" key="9">
    <source>
        <dbReference type="ARBA" id="ARBA00022692"/>
    </source>
</evidence>
<dbReference type="Pfam" id="PF23598">
    <property type="entry name" value="LRR_14"/>
    <property type="match status" value="1"/>
</dbReference>
<dbReference type="InterPro" id="IPR017441">
    <property type="entry name" value="Protein_kinase_ATP_BS"/>
</dbReference>
<feature type="signal peptide" evidence="23">
    <location>
        <begin position="1"/>
        <end position="26"/>
    </location>
</feature>
<evidence type="ECO:0000256" key="18">
    <source>
        <dbReference type="ARBA" id="ARBA00023180"/>
    </source>
</evidence>
<protein>
    <recommendedName>
        <fullName evidence="3">non-specific serine/threonine protein kinase</fullName>
        <ecNumber evidence="3">2.7.11.1</ecNumber>
    </recommendedName>
</protein>
<keyword evidence="26" id="KW-1185">Reference proteome</keyword>
<evidence type="ECO:0000256" key="3">
    <source>
        <dbReference type="ARBA" id="ARBA00012513"/>
    </source>
</evidence>
<proteinExistence type="predicted"/>
<dbReference type="InterPro" id="IPR011009">
    <property type="entry name" value="Kinase-like_dom_sf"/>
</dbReference>
<comment type="catalytic activity">
    <reaction evidence="20">
        <text>L-seryl-[protein] + ATP = O-phospho-L-seryl-[protein] + ADP + H(+)</text>
        <dbReference type="Rhea" id="RHEA:17989"/>
        <dbReference type="Rhea" id="RHEA-COMP:9863"/>
        <dbReference type="Rhea" id="RHEA-COMP:11604"/>
        <dbReference type="ChEBI" id="CHEBI:15378"/>
        <dbReference type="ChEBI" id="CHEBI:29999"/>
        <dbReference type="ChEBI" id="CHEBI:30616"/>
        <dbReference type="ChEBI" id="CHEBI:83421"/>
        <dbReference type="ChEBI" id="CHEBI:456216"/>
        <dbReference type="EC" id="2.7.11.1"/>
    </reaction>
</comment>
<reference evidence="26" key="1">
    <citation type="journal article" date="2016" name="Nature">
        <title>The genome of the seagrass Zostera marina reveals angiosperm adaptation to the sea.</title>
        <authorList>
            <person name="Olsen J.L."/>
            <person name="Rouze P."/>
            <person name="Verhelst B."/>
            <person name="Lin Y.-C."/>
            <person name="Bayer T."/>
            <person name="Collen J."/>
            <person name="Dattolo E."/>
            <person name="De Paoli E."/>
            <person name="Dittami S."/>
            <person name="Maumus F."/>
            <person name="Michel G."/>
            <person name="Kersting A."/>
            <person name="Lauritano C."/>
            <person name="Lohaus R."/>
            <person name="Toepel M."/>
            <person name="Tonon T."/>
            <person name="Vanneste K."/>
            <person name="Amirebrahimi M."/>
            <person name="Brakel J."/>
            <person name="Bostroem C."/>
            <person name="Chovatia M."/>
            <person name="Grimwood J."/>
            <person name="Jenkins J.W."/>
            <person name="Jueterbock A."/>
            <person name="Mraz A."/>
            <person name="Stam W.T."/>
            <person name="Tice H."/>
            <person name="Bornberg-Bauer E."/>
            <person name="Green P.J."/>
            <person name="Pearson G.A."/>
            <person name="Procaccini G."/>
            <person name="Duarte C.M."/>
            <person name="Schmutz J."/>
            <person name="Reusch T.B.H."/>
            <person name="Van de Peer Y."/>
        </authorList>
    </citation>
    <scope>NUCLEOTIDE SEQUENCE [LARGE SCALE GENOMIC DNA]</scope>
    <source>
        <strain evidence="26">cv. Finnish</strain>
    </source>
</reference>
<keyword evidence="7" id="KW-0433">Leucine-rich repeat</keyword>
<evidence type="ECO:0000256" key="7">
    <source>
        <dbReference type="ARBA" id="ARBA00022614"/>
    </source>
</evidence>
<dbReference type="InterPro" id="IPR001611">
    <property type="entry name" value="Leu-rich_rpt"/>
</dbReference>
<evidence type="ECO:0000256" key="20">
    <source>
        <dbReference type="ARBA" id="ARBA00048679"/>
    </source>
</evidence>
<dbReference type="GO" id="GO:0005524">
    <property type="term" value="F:ATP binding"/>
    <property type="evidence" value="ECO:0007669"/>
    <property type="project" value="UniProtKB-UniRule"/>
</dbReference>
<dbReference type="InterPro" id="IPR055414">
    <property type="entry name" value="LRR_R13L4/SHOC2-like"/>
</dbReference>
<dbReference type="InterPro" id="IPR051824">
    <property type="entry name" value="LRR_Rcpt-Like_S/T_Kinase"/>
</dbReference>
<dbReference type="SUPFAM" id="SSF52047">
    <property type="entry name" value="RNI-like"/>
    <property type="match status" value="1"/>
</dbReference>
<keyword evidence="11" id="KW-0677">Repeat</keyword>
<dbReference type="PANTHER" id="PTHR48006">
    <property type="entry name" value="LEUCINE-RICH REPEAT-CONTAINING PROTEIN DDB_G0281931-RELATED"/>
    <property type="match status" value="1"/>
</dbReference>
<dbReference type="Pfam" id="PF07714">
    <property type="entry name" value="PK_Tyr_Ser-Thr"/>
    <property type="match status" value="1"/>
</dbReference>
<dbReference type="Gene3D" id="2.60.120.430">
    <property type="entry name" value="Galactose-binding lectin"/>
    <property type="match status" value="1"/>
</dbReference>
<dbReference type="InterPro" id="IPR021720">
    <property type="entry name" value="Malectin_dom"/>
</dbReference>
<gene>
    <name evidence="25" type="ORF">ZOSMA_137G00300</name>
</gene>
<keyword evidence="8" id="KW-0808">Transferase</keyword>
<accession>A0A0K9PYJ7</accession>
<dbReference type="InterPro" id="IPR001245">
    <property type="entry name" value="Ser-Thr/Tyr_kinase_cat_dom"/>
</dbReference>
<evidence type="ECO:0000256" key="2">
    <source>
        <dbReference type="ARBA" id="ARBA00004479"/>
    </source>
</evidence>
<dbReference type="Gene3D" id="3.80.10.10">
    <property type="entry name" value="Ribonuclease Inhibitor"/>
    <property type="match status" value="2"/>
</dbReference>
<evidence type="ECO:0000256" key="21">
    <source>
        <dbReference type="PROSITE-ProRule" id="PRU10141"/>
    </source>
</evidence>
<keyword evidence="6" id="KW-0597">Phosphoprotein</keyword>
<evidence type="ECO:0000256" key="17">
    <source>
        <dbReference type="ARBA" id="ARBA00023170"/>
    </source>
</evidence>
<dbReference type="PANTHER" id="PTHR48006:SF60">
    <property type="entry name" value="PROTEIN KINASE DOMAIN-CONTAINING PROTEIN"/>
    <property type="match status" value="1"/>
</dbReference>
<dbReference type="EC" id="2.7.11.1" evidence="3"/>
<dbReference type="InterPro" id="IPR032675">
    <property type="entry name" value="LRR_dom_sf"/>
</dbReference>
<dbReference type="FunFam" id="2.60.120.430:FF:000004">
    <property type="entry name" value="Putative leucine-rich repeat receptor-like serine/threonine-protein kinase"/>
    <property type="match status" value="1"/>
</dbReference>
<evidence type="ECO:0000256" key="14">
    <source>
        <dbReference type="ARBA" id="ARBA00022840"/>
    </source>
</evidence>
<evidence type="ECO:0000256" key="1">
    <source>
        <dbReference type="ARBA" id="ARBA00004162"/>
    </source>
</evidence>
<dbReference type="AlphaFoldDB" id="A0A0K9PYJ7"/>
<evidence type="ECO:0000256" key="22">
    <source>
        <dbReference type="SAM" id="Phobius"/>
    </source>
</evidence>
<dbReference type="InterPro" id="IPR008271">
    <property type="entry name" value="Ser/Thr_kinase_AS"/>
</dbReference>
<keyword evidence="13" id="KW-0418">Kinase</keyword>
<evidence type="ECO:0000313" key="26">
    <source>
        <dbReference type="Proteomes" id="UP000036987"/>
    </source>
</evidence>
<comment type="caution">
    <text evidence="25">The sequence shown here is derived from an EMBL/GenBank/DDBJ whole genome shotgun (WGS) entry which is preliminary data.</text>
</comment>
<keyword evidence="18" id="KW-0325">Glycoprotein</keyword>
<keyword evidence="15 22" id="KW-1133">Transmembrane helix</keyword>
<feature type="transmembrane region" description="Helical" evidence="22">
    <location>
        <begin position="613"/>
        <end position="634"/>
    </location>
</feature>
<evidence type="ECO:0000256" key="19">
    <source>
        <dbReference type="ARBA" id="ARBA00047899"/>
    </source>
</evidence>
<evidence type="ECO:0000256" key="13">
    <source>
        <dbReference type="ARBA" id="ARBA00022777"/>
    </source>
</evidence>
<name>A0A0K9PYJ7_ZOSMR</name>
<evidence type="ECO:0000256" key="6">
    <source>
        <dbReference type="ARBA" id="ARBA00022553"/>
    </source>
</evidence>
<dbReference type="GO" id="GO:0004672">
    <property type="term" value="F:protein kinase activity"/>
    <property type="evidence" value="ECO:0000318"/>
    <property type="project" value="GO_Central"/>
</dbReference>
<dbReference type="InterPro" id="IPR000719">
    <property type="entry name" value="Prot_kinase_dom"/>
</dbReference>
<evidence type="ECO:0000313" key="25">
    <source>
        <dbReference type="EMBL" id="KMZ74014.1"/>
    </source>
</evidence>
<keyword evidence="10 23" id="KW-0732">Signal</keyword>
<dbReference type="GO" id="GO:0045088">
    <property type="term" value="P:regulation of innate immune response"/>
    <property type="evidence" value="ECO:0000318"/>
    <property type="project" value="GO_Central"/>
</dbReference>
<comment type="catalytic activity">
    <reaction evidence="19">
        <text>L-threonyl-[protein] + ATP = O-phospho-L-threonyl-[protein] + ADP + H(+)</text>
        <dbReference type="Rhea" id="RHEA:46608"/>
        <dbReference type="Rhea" id="RHEA-COMP:11060"/>
        <dbReference type="Rhea" id="RHEA-COMP:11605"/>
        <dbReference type="ChEBI" id="CHEBI:15378"/>
        <dbReference type="ChEBI" id="CHEBI:30013"/>
        <dbReference type="ChEBI" id="CHEBI:30616"/>
        <dbReference type="ChEBI" id="CHEBI:61977"/>
        <dbReference type="ChEBI" id="CHEBI:456216"/>
        <dbReference type="EC" id="2.7.11.1"/>
    </reaction>
</comment>
<dbReference type="FunFam" id="1.10.510.10:FF:000044">
    <property type="entry name" value="Putative LRR receptor-like serine/threonine-protein kinase"/>
    <property type="match status" value="1"/>
</dbReference>
<dbReference type="OrthoDB" id="1893746at2759"/>
<keyword evidence="14 21" id="KW-0067">ATP-binding</keyword>
<organism evidence="25 26">
    <name type="scientific">Zostera marina</name>
    <name type="common">Eelgrass</name>
    <dbReference type="NCBI Taxonomy" id="29655"/>
    <lineage>
        <taxon>Eukaryota</taxon>
        <taxon>Viridiplantae</taxon>
        <taxon>Streptophyta</taxon>
        <taxon>Embryophyta</taxon>
        <taxon>Tracheophyta</taxon>
        <taxon>Spermatophyta</taxon>
        <taxon>Magnoliopsida</taxon>
        <taxon>Liliopsida</taxon>
        <taxon>Zosteraceae</taxon>
        <taxon>Zostera</taxon>
    </lineage>
</organism>
<keyword evidence="4" id="KW-1003">Cell membrane</keyword>
<feature type="chain" id="PRO_5005528036" description="non-specific serine/threonine protein kinase" evidence="23">
    <location>
        <begin position="27"/>
        <end position="1038"/>
    </location>
</feature>
<keyword evidence="17" id="KW-0675">Receptor</keyword>
<evidence type="ECO:0000256" key="12">
    <source>
        <dbReference type="ARBA" id="ARBA00022741"/>
    </source>
</evidence>
<dbReference type="Pfam" id="PF11721">
    <property type="entry name" value="Malectin"/>
    <property type="match status" value="1"/>
</dbReference>
<keyword evidence="16 22" id="KW-0472">Membrane</keyword>
<dbReference type="FunFam" id="3.80.10.10:FF:000041">
    <property type="entry name" value="LRR receptor-like serine/threonine-protein kinase ERECTA"/>
    <property type="match status" value="1"/>
</dbReference>
<dbReference type="PROSITE" id="PS00107">
    <property type="entry name" value="PROTEIN_KINASE_ATP"/>
    <property type="match status" value="1"/>
</dbReference>
<dbReference type="GO" id="GO:0005886">
    <property type="term" value="C:plasma membrane"/>
    <property type="evidence" value="ECO:0007669"/>
    <property type="project" value="UniProtKB-SubCell"/>
</dbReference>
<keyword evidence="5" id="KW-0723">Serine/threonine-protein kinase</keyword>
<feature type="domain" description="Protein kinase" evidence="24">
    <location>
        <begin position="667"/>
        <end position="944"/>
    </location>
</feature>
<feature type="binding site" evidence="21">
    <location>
        <position position="695"/>
    </location>
    <ligand>
        <name>ATP</name>
        <dbReference type="ChEBI" id="CHEBI:30616"/>
    </ligand>
</feature>
<evidence type="ECO:0000259" key="24">
    <source>
        <dbReference type="PROSITE" id="PS50011"/>
    </source>
</evidence>
<dbReference type="CDD" id="cd14066">
    <property type="entry name" value="STKc_IRAK"/>
    <property type="match status" value="1"/>
</dbReference>
<dbReference type="STRING" id="29655.A0A0K9PYJ7"/>
<dbReference type="PROSITE" id="PS00108">
    <property type="entry name" value="PROTEIN_KINASE_ST"/>
    <property type="match status" value="1"/>
</dbReference>
<dbReference type="FunFam" id="3.80.10.10:FF:000383">
    <property type="entry name" value="Leucine-rich repeat receptor protein kinase EMS1"/>
    <property type="match status" value="1"/>
</dbReference>
<dbReference type="Gene3D" id="1.10.510.10">
    <property type="entry name" value="Transferase(Phosphotransferase) domain 1"/>
    <property type="match status" value="1"/>
</dbReference>
<sequence>MEGFSKIFAVFLLLLSSFGYLTPALAQKVLDPDEVKILRQIHTKYKLNIWNFSVDPCSGQGNWNKTFDNGKAMVITCECNTNTSNNQFCHVSEIKLKALNINGELPEELANLSSLSHIELNRNNFHGNIPPSWASLPLRILIFIGNNLTGPLPEWIGDMKNLEELFLENNLFSGSLPSSLGNLPLLTRLLLSCNNFTGTIPESMGNLTNLEDLRIDGNDFSGTIPNFFVRWKKLSRLDMQGTALQGPFPSGFSSLNKIADLRVTDINISGRFPPLQNMNLKDLTLRNCQLSGSLPEYIGNMTALRRLDLSFNSFTGEIPRNYEKLKDYSLEILILTNNNLSGEIPNWFEAMNVDLSFNLFRGPDRPCQDGEKNLVASYAPDKNDKDISLCLLRNLPCLNKPMNYELFINCGGQAVTIDDKYYVANTQSSSPSYFYESSDKTWGFSSTGFPEGIKGAMFTFNYTTQNKSSLLDTRNEPLYTSSRLNPLSLRYYGFCLRKGFYNVTLHFAELQFTDDNTVSSNGRRIFDVSIQGRKVLKNFDISKNAGGVRKGIFRNFTSYVESSTLEIHFQWLGKGTQQVPDRGVYGPLVSAISVTPNFKPELGKPKNLSAGEISGIAASSCAIFAILFILLIVWKRKKHQKSRESKELESMTGYFNLAQIKSATHNFSPENKIGEGGFGSVYKGELNDGTLIAVKQLSLKSRQGSREFLNEIGMVSALQHPNLVKLFGCSVDGNQMMVIYEYMENNSLALALFGKGEIKLNLDWPTRSKIILGIAKGLTYLHEESIIKIVHRDIKASNILLDKNLDAKISDFGLAKHNEDENTHISTRIAGTVGYMAPEYAMGGYLTEKADVYSFGIVVLELVSGKSNRDFTRMSDYICLLDWANVLREHGNIIELVDPIINQHQYIEEIRQMLNLIFLCTNKSPSSRPAMSTVVSMLEGKTIFPVAPMAECKFETFKALMENNSNDDQLQETPFAWTGFLQCLRSLSKSKRCGRLIWRGVHPSQWSKLQTLTSGFEGLCDCLHRSLKSELKPLSKLN</sequence>
<dbReference type="Pfam" id="PF00560">
    <property type="entry name" value="LRR_1"/>
    <property type="match status" value="2"/>
</dbReference>
<evidence type="ECO:0000256" key="15">
    <source>
        <dbReference type="ARBA" id="ARBA00022989"/>
    </source>
</evidence>
<dbReference type="SUPFAM" id="SSF56112">
    <property type="entry name" value="Protein kinase-like (PK-like)"/>
    <property type="match status" value="1"/>
</dbReference>
<evidence type="ECO:0000256" key="11">
    <source>
        <dbReference type="ARBA" id="ARBA00022737"/>
    </source>
</evidence>
<dbReference type="FunFam" id="3.30.200.20:FF:000217">
    <property type="entry name" value="probable LRR receptor-like serine/threonine-protein kinase At1g53430"/>
    <property type="match status" value="1"/>
</dbReference>
<dbReference type="EMBL" id="LFYR01000468">
    <property type="protein sequence ID" value="KMZ74014.1"/>
    <property type="molecule type" value="Genomic_DNA"/>
</dbReference>
<evidence type="ECO:0000256" key="10">
    <source>
        <dbReference type="ARBA" id="ARBA00022729"/>
    </source>
</evidence>
<evidence type="ECO:0000256" key="8">
    <source>
        <dbReference type="ARBA" id="ARBA00022679"/>
    </source>
</evidence>
<evidence type="ECO:0000256" key="4">
    <source>
        <dbReference type="ARBA" id="ARBA00022475"/>
    </source>
</evidence>
<comment type="subcellular location">
    <subcellularLocation>
        <location evidence="1">Cell membrane</location>
        <topology evidence="1">Single-pass membrane protein</topology>
    </subcellularLocation>
    <subcellularLocation>
        <location evidence="2">Membrane</location>
        <topology evidence="2">Single-pass type I membrane protein</topology>
    </subcellularLocation>
</comment>
<dbReference type="Gene3D" id="3.30.200.20">
    <property type="entry name" value="Phosphorylase Kinase, domain 1"/>
    <property type="match status" value="1"/>
</dbReference>